<keyword evidence="1" id="KW-1133">Transmembrane helix</keyword>
<dbReference type="EMBL" id="JAGYPG010000001">
    <property type="protein sequence ID" value="MBS4193466.1"/>
    <property type="molecule type" value="Genomic_DNA"/>
</dbReference>
<gene>
    <name evidence="2" type="ORF">KHA97_00090</name>
</gene>
<organism evidence="2 3">
    <name type="scientific">Lederbergia citri</name>
    <dbReference type="NCBI Taxonomy" id="2833580"/>
    <lineage>
        <taxon>Bacteria</taxon>
        <taxon>Bacillati</taxon>
        <taxon>Bacillota</taxon>
        <taxon>Bacilli</taxon>
        <taxon>Bacillales</taxon>
        <taxon>Bacillaceae</taxon>
        <taxon>Lederbergia</taxon>
    </lineage>
</organism>
<reference evidence="2 3" key="1">
    <citation type="submission" date="2021-05" db="EMBL/GenBank/DDBJ databases">
        <title>Novel Bacillus species.</title>
        <authorList>
            <person name="Liu G."/>
        </authorList>
    </citation>
    <scope>NUCLEOTIDE SEQUENCE [LARGE SCALE GENOMIC DNA]</scope>
    <source>
        <strain evidence="3">FJAT-49780</strain>
    </source>
</reference>
<name>A0A942T8X6_9BACI</name>
<keyword evidence="1" id="KW-0812">Transmembrane</keyword>
<proteinExistence type="predicted"/>
<accession>A0A942T8X6</accession>
<sequence>MGFFKDAMKKQTSFEVIGGQNLFNKAMANIYKMVSEEKEYGEGVVKVKGKLYYFLGAHKEERHTRSAGKAAAGAIIGGVLTGGLGAIAGAAIGGRRKDDSSFWMDFADYETKQEFSVQVKQGKGHVSAIKNFRVANPVNIGLEK</sequence>
<protein>
    <submittedName>
        <fullName evidence="2">Uncharacterized protein</fullName>
    </submittedName>
</protein>
<evidence type="ECO:0000313" key="2">
    <source>
        <dbReference type="EMBL" id="MBS4193466.1"/>
    </source>
</evidence>
<keyword evidence="3" id="KW-1185">Reference proteome</keyword>
<feature type="transmembrane region" description="Helical" evidence="1">
    <location>
        <begin position="70"/>
        <end position="92"/>
    </location>
</feature>
<keyword evidence="1" id="KW-0472">Membrane</keyword>
<dbReference type="RefSeq" id="WP_213124361.1">
    <property type="nucleotide sequence ID" value="NZ_JAGYPG010000001.1"/>
</dbReference>
<dbReference type="Proteomes" id="UP000681414">
    <property type="component" value="Unassembled WGS sequence"/>
</dbReference>
<dbReference type="AlphaFoldDB" id="A0A942T8X6"/>
<evidence type="ECO:0000313" key="3">
    <source>
        <dbReference type="Proteomes" id="UP000681414"/>
    </source>
</evidence>
<comment type="caution">
    <text evidence="2">The sequence shown here is derived from an EMBL/GenBank/DDBJ whole genome shotgun (WGS) entry which is preliminary data.</text>
</comment>
<evidence type="ECO:0000256" key="1">
    <source>
        <dbReference type="SAM" id="Phobius"/>
    </source>
</evidence>